<reference evidence="2" key="1">
    <citation type="journal article" date="2021" name="bioRxiv">
        <title>Whole Genome Assembly and Annotation of Northern Wild Rice, Zizania palustris L., Supports a Whole Genome Duplication in the Zizania Genus.</title>
        <authorList>
            <person name="Haas M."/>
            <person name="Kono T."/>
            <person name="Macchietto M."/>
            <person name="Millas R."/>
            <person name="McGilp L."/>
            <person name="Shao M."/>
            <person name="Duquette J."/>
            <person name="Hirsch C.N."/>
            <person name="Kimball J."/>
        </authorList>
    </citation>
    <scope>NUCLEOTIDE SEQUENCE</scope>
    <source>
        <tissue evidence="2">Fresh leaf tissue</tissue>
    </source>
</reference>
<dbReference type="EMBL" id="JAAALK010000290">
    <property type="protein sequence ID" value="KAG8047186.1"/>
    <property type="molecule type" value="Genomic_DNA"/>
</dbReference>
<comment type="caution">
    <text evidence="2">The sequence shown here is derived from an EMBL/GenBank/DDBJ whole genome shotgun (WGS) entry which is preliminary data.</text>
</comment>
<keyword evidence="3" id="KW-1185">Reference proteome</keyword>
<evidence type="ECO:0000256" key="1">
    <source>
        <dbReference type="SAM" id="MobiDB-lite"/>
    </source>
</evidence>
<organism evidence="2 3">
    <name type="scientific">Zizania palustris</name>
    <name type="common">Northern wild rice</name>
    <dbReference type="NCBI Taxonomy" id="103762"/>
    <lineage>
        <taxon>Eukaryota</taxon>
        <taxon>Viridiplantae</taxon>
        <taxon>Streptophyta</taxon>
        <taxon>Embryophyta</taxon>
        <taxon>Tracheophyta</taxon>
        <taxon>Spermatophyta</taxon>
        <taxon>Magnoliopsida</taxon>
        <taxon>Liliopsida</taxon>
        <taxon>Poales</taxon>
        <taxon>Poaceae</taxon>
        <taxon>BOP clade</taxon>
        <taxon>Oryzoideae</taxon>
        <taxon>Oryzeae</taxon>
        <taxon>Zizaniinae</taxon>
        <taxon>Zizania</taxon>
    </lineage>
</organism>
<proteinExistence type="predicted"/>
<reference evidence="2" key="2">
    <citation type="submission" date="2021-02" db="EMBL/GenBank/DDBJ databases">
        <authorList>
            <person name="Kimball J.A."/>
            <person name="Haas M.W."/>
            <person name="Macchietto M."/>
            <person name="Kono T."/>
            <person name="Duquette J."/>
            <person name="Shao M."/>
        </authorList>
    </citation>
    <scope>NUCLEOTIDE SEQUENCE</scope>
    <source>
        <tissue evidence="2">Fresh leaf tissue</tissue>
    </source>
</reference>
<name>A0A8J5R6C7_ZIZPA</name>
<dbReference type="AlphaFoldDB" id="A0A8J5R6C7"/>
<sequence>MVLPTLASRGTPPASGSNLPLLRHLVWSATDLQTPPSSSSCNRVPNVRIFCSCDIDHLWTPCARFDLAVLMQTANCLALRRSSCLRSCPQCCLHLLFPTVACGGSSPPPWWRAAAVNPSPHPPCAPRATARQHTGIPSLPQPTSSRRRAASQLQLRPDRSARGRPTATCARRRSLRWCHRGAEDCWRG</sequence>
<accession>A0A8J5R6C7</accession>
<gene>
    <name evidence="2" type="ORF">GUJ93_ZPchr0008g12434</name>
</gene>
<feature type="region of interest" description="Disordered" evidence="1">
    <location>
        <begin position="122"/>
        <end position="167"/>
    </location>
</feature>
<protein>
    <submittedName>
        <fullName evidence="2">Uncharacterized protein</fullName>
    </submittedName>
</protein>
<evidence type="ECO:0000313" key="3">
    <source>
        <dbReference type="Proteomes" id="UP000729402"/>
    </source>
</evidence>
<evidence type="ECO:0000313" key="2">
    <source>
        <dbReference type="EMBL" id="KAG8047186.1"/>
    </source>
</evidence>
<dbReference type="Proteomes" id="UP000729402">
    <property type="component" value="Unassembled WGS sequence"/>
</dbReference>